<dbReference type="GO" id="GO:0016787">
    <property type="term" value="F:hydrolase activity"/>
    <property type="evidence" value="ECO:0007669"/>
    <property type="project" value="UniProtKB-KW"/>
</dbReference>
<keyword evidence="3" id="KW-0540">Nuclease</keyword>
<evidence type="ECO:0000259" key="7">
    <source>
        <dbReference type="Pfam" id="PF06817"/>
    </source>
</evidence>
<keyword evidence="6" id="KW-0695">RNA-directed DNA polymerase</keyword>
<name>A0A7K5V0J0_9CORV</name>
<protein>
    <submittedName>
        <fullName evidence="8">POK10 protein</fullName>
    </submittedName>
</protein>
<dbReference type="GO" id="GO:0004519">
    <property type="term" value="F:endonuclease activity"/>
    <property type="evidence" value="ECO:0007669"/>
    <property type="project" value="UniProtKB-KW"/>
</dbReference>
<dbReference type="GO" id="GO:0035613">
    <property type="term" value="F:RNA stem-loop binding"/>
    <property type="evidence" value="ECO:0007669"/>
    <property type="project" value="TreeGrafter"/>
</dbReference>
<dbReference type="SUPFAM" id="SSF56672">
    <property type="entry name" value="DNA/RNA polymerases"/>
    <property type="match status" value="1"/>
</dbReference>
<dbReference type="AlphaFoldDB" id="A0A7K5V0J0"/>
<evidence type="ECO:0000313" key="8">
    <source>
        <dbReference type="EMBL" id="NWU22447.1"/>
    </source>
</evidence>
<accession>A0A7K5V0J0</accession>
<dbReference type="InterPro" id="IPR043502">
    <property type="entry name" value="DNA/RNA_pol_sf"/>
</dbReference>
<dbReference type="GO" id="GO:0003964">
    <property type="term" value="F:RNA-directed DNA polymerase activity"/>
    <property type="evidence" value="ECO:0007669"/>
    <property type="project" value="UniProtKB-KW"/>
</dbReference>
<sequence length="66" mass="7434">WKYLGWIITDAQVRPQKVTICTDIKTLTDAQRVLGDLQWVRSIVGITSKDLAPLLPLLRGTDANEQ</sequence>
<keyword evidence="4" id="KW-0255">Endonuclease</keyword>
<feature type="non-terminal residue" evidence="8">
    <location>
        <position position="66"/>
    </location>
</feature>
<keyword evidence="5" id="KW-0378">Hydrolase</keyword>
<dbReference type="EMBL" id="VYXC01003686">
    <property type="protein sequence ID" value="NWU22447.1"/>
    <property type="molecule type" value="Genomic_DNA"/>
</dbReference>
<dbReference type="PANTHER" id="PTHR41694:SF3">
    <property type="entry name" value="RNA-DIRECTED DNA POLYMERASE-RELATED"/>
    <property type="match status" value="1"/>
</dbReference>
<comment type="caution">
    <text evidence="8">The sequence shown here is derived from an EMBL/GenBank/DDBJ whole genome shotgun (WGS) entry which is preliminary data.</text>
</comment>
<evidence type="ECO:0000256" key="3">
    <source>
        <dbReference type="ARBA" id="ARBA00022722"/>
    </source>
</evidence>
<evidence type="ECO:0000256" key="2">
    <source>
        <dbReference type="ARBA" id="ARBA00022695"/>
    </source>
</evidence>
<gene>
    <name evidence="8" type="primary">Ervk10_1</name>
    <name evidence="8" type="ORF">DYACAS_R15619</name>
</gene>
<keyword evidence="1" id="KW-0808">Transferase</keyword>
<evidence type="ECO:0000313" key="9">
    <source>
        <dbReference type="Proteomes" id="UP000584415"/>
    </source>
</evidence>
<reference evidence="8 9" key="1">
    <citation type="submission" date="2019-09" db="EMBL/GenBank/DDBJ databases">
        <title>Bird 10,000 Genomes (B10K) Project - Family phase.</title>
        <authorList>
            <person name="Zhang G."/>
        </authorList>
    </citation>
    <scope>NUCLEOTIDE SEQUENCE [LARGE SCALE GENOMIC DNA]</scope>
    <source>
        <strain evidence="8">B10K-DU-001-71</strain>
        <tissue evidence="8">Muscle</tissue>
    </source>
</reference>
<evidence type="ECO:0000256" key="5">
    <source>
        <dbReference type="ARBA" id="ARBA00022801"/>
    </source>
</evidence>
<proteinExistence type="predicted"/>
<organism evidence="8 9">
    <name type="scientific">Platysteira castanea</name>
    <dbReference type="NCBI Taxonomy" id="1160851"/>
    <lineage>
        <taxon>Eukaryota</taxon>
        <taxon>Metazoa</taxon>
        <taxon>Chordata</taxon>
        <taxon>Craniata</taxon>
        <taxon>Vertebrata</taxon>
        <taxon>Euteleostomi</taxon>
        <taxon>Archelosauria</taxon>
        <taxon>Archosauria</taxon>
        <taxon>Dinosauria</taxon>
        <taxon>Saurischia</taxon>
        <taxon>Theropoda</taxon>
        <taxon>Coelurosauria</taxon>
        <taxon>Aves</taxon>
        <taxon>Neognathae</taxon>
        <taxon>Neoaves</taxon>
        <taxon>Telluraves</taxon>
        <taxon>Australaves</taxon>
        <taxon>Passeriformes</taxon>
        <taxon>Corvoidea</taxon>
        <taxon>Platysteiridae</taxon>
        <taxon>Platysteira</taxon>
    </lineage>
</organism>
<dbReference type="Proteomes" id="UP000584415">
    <property type="component" value="Unassembled WGS sequence"/>
</dbReference>
<dbReference type="Gene3D" id="3.30.70.270">
    <property type="match status" value="1"/>
</dbReference>
<evidence type="ECO:0000256" key="1">
    <source>
        <dbReference type="ARBA" id="ARBA00022679"/>
    </source>
</evidence>
<dbReference type="Pfam" id="PF06817">
    <property type="entry name" value="RVT_thumb"/>
    <property type="match status" value="1"/>
</dbReference>
<evidence type="ECO:0000256" key="4">
    <source>
        <dbReference type="ARBA" id="ARBA00022759"/>
    </source>
</evidence>
<dbReference type="PANTHER" id="PTHR41694">
    <property type="entry name" value="ENDOGENOUS RETROVIRUS GROUP K MEMBER POL PROTEIN"/>
    <property type="match status" value="1"/>
</dbReference>
<keyword evidence="9" id="KW-1185">Reference proteome</keyword>
<evidence type="ECO:0000256" key="6">
    <source>
        <dbReference type="ARBA" id="ARBA00022918"/>
    </source>
</evidence>
<dbReference type="InterPro" id="IPR043128">
    <property type="entry name" value="Rev_trsase/Diguanyl_cyclase"/>
</dbReference>
<feature type="domain" description="Reverse transcriptase thumb" evidence="7">
    <location>
        <begin position="15"/>
        <end position="63"/>
    </location>
</feature>
<feature type="non-terminal residue" evidence="8">
    <location>
        <position position="1"/>
    </location>
</feature>
<dbReference type="InterPro" id="IPR010661">
    <property type="entry name" value="RVT_thumb"/>
</dbReference>
<keyword evidence="2" id="KW-0548">Nucleotidyltransferase</keyword>